<proteinExistence type="predicted"/>
<dbReference type="EMBL" id="OX459119">
    <property type="protein sequence ID" value="CAI9094853.1"/>
    <property type="molecule type" value="Genomic_DNA"/>
</dbReference>
<gene>
    <name evidence="2" type="ORF">OLC1_LOCUS5941</name>
</gene>
<dbReference type="Proteomes" id="UP001161247">
    <property type="component" value="Chromosome 2"/>
</dbReference>
<organism evidence="2 3">
    <name type="scientific">Oldenlandia corymbosa var. corymbosa</name>
    <dbReference type="NCBI Taxonomy" id="529605"/>
    <lineage>
        <taxon>Eukaryota</taxon>
        <taxon>Viridiplantae</taxon>
        <taxon>Streptophyta</taxon>
        <taxon>Embryophyta</taxon>
        <taxon>Tracheophyta</taxon>
        <taxon>Spermatophyta</taxon>
        <taxon>Magnoliopsida</taxon>
        <taxon>eudicotyledons</taxon>
        <taxon>Gunneridae</taxon>
        <taxon>Pentapetalae</taxon>
        <taxon>asterids</taxon>
        <taxon>lamiids</taxon>
        <taxon>Gentianales</taxon>
        <taxon>Rubiaceae</taxon>
        <taxon>Rubioideae</taxon>
        <taxon>Spermacoceae</taxon>
        <taxon>Hedyotis-Oldenlandia complex</taxon>
        <taxon>Oldenlandia</taxon>
    </lineage>
</organism>
<protein>
    <submittedName>
        <fullName evidence="2">OLC1v1030659C1</fullName>
    </submittedName>
</protein>
<sequence length="107" mass="11946">MGIGILTISHSFLQTHLFRHEHTYSRLNHICLIVSASGRHWVVCDEVLDSSFGPILRGLLSQSQKSMEMWCKQNGVPFLDLGVEDDQTLQGSEGQNDQAGSDSSDWD</sequence>
<dbReference type="AlphaFoldDB" id="A0AAV1CIG5"/>
<keyword evidence="3" id="KW-1185">Reference proteome</keyword>
<name>A0AAV1CIG5_OLDCO</name>
<evidence type="ECO:0000313" key="2">
    <source>
        <dbReference type="EMBL" id="CAI9094853.1"/>
    </source>
</evidence>
<evidence type="ECO:0000256" key="1">
    <source>
        <dbReference type="SAM" id="MobiDB-lite"/>
    </source>
</evidence>
<evidence type="ECO:0000313" key="3">
    <source>
        <dbReference type="Proteomes" id="UP001161247"/>
    </source>
</evidence>
<feature type="compositionally biased region" description="Polar residues" evidence="1">
    <location>
        <begin position="88"/>
        <end position="107"/>
    </location>
</feature>
<feature type="region of interest" description="Disordered" evidence="1">
    <location>
        <begin position="87"/>
        <end position="107"/>
    </location>
</feature>
<reference evidence="2" key="1">
    <citation type="submission" date="2023-03" db="EMBL/GenBank/DDBJ databases">
        <authorList>
            <person name="Julca I."/>
        </authorList>
    </citation>
    <scope>NUCLEOTIDE SEQUENCE</scope>
</reference>
<accession>A0AAV1CIG5</accession>